<accession>A0A2P2QQW8</accession>
<organism evidence="1">
    <name type="scientific">Rhizophora mucronata</name>
    <name type="common">Asiatic mangrove</name>
    <dbReference type="NCBI Taxonomy" id="61149"/>
    <lineage>
        <taxon>Eukaryota</taxon>
        <taxon>Viridiplantae</taxon>
        <taxon>Streptophyta</taxon>
        <taxon>Embryophyta</taxon>
        <taxon>Tracheophyta</taxon>
        <taxon>Spermatophyta</taxon>
        <taxon>Magnoliopsida</taxon>
        <taxon>eudicotyledons</taxon>
        <taxon>Gunneridae</taxon>
        <taxon>Pentapetalae</taxon>
        <taxon>rosids</taxon>
        <taxon>fabids</taxon>
        <taxon>Malpighiales</taxon>
        <taxon>Rhizophoraceae</taxon>
        <taxon>Rhizophora</taxon>
    </lineage>
</organism>
<proteinExistence type="predicted"/>
<dbReference type="EMBL" id="GGEC01088928">
    <property type="protein sequence ID" value="MBX69412.1"/>
    <property type="molecule type" value="Transcribed_RNA"/>
</dbReference>
<name>A0A2P2QQW8_RHIMU</name>
<reference evidence="1" key="1">
    <citation type="submission" date="2018-02" db="EMBL/GenBank/DDBJ databases">
        <title>Rhizophora mucronata_Transcriptome.</title>
        <authorList>
            <person name="Meera S.P."/>
            <person name="Sreeshan A."/>
            <person name="Augustine A."/>
        </authorList>
    </citation>
    <scope>NUCLEOTIDE SEQUENCE</scope>
    <source>
        <tissue evidence="1">Leaf</tissue>
    </source>
</reference>
<dbReference type="AlphaFoldDB" id="A0A2P2QQW8"/>
<evidence type="ECO:0000313" key="1">
    <source>
        <dbReference type="EMBL" id="MBX69412.1"/>
    </source>
</evidence>
<sequence length="44" mass="4917">MSHQSQILGFHWIFVIVDSLCNTSFVIGYCLEEISPSSVCILAK</sequence>
<protein>
    <submittedName>
        <fullName evidence="1">Uncharacterized protein</fullName>
    </submittedName>
</protein>